<dbReference type="EMBL" id="AM889285">
    <property type="protein sequence ID" value="CAP55231.1"/>
    <property type="molecule type" value="Genomic_DNA"/>
</dbReference>
<dbReference type="KEGG" id="gdi:GDI1288"/>
<protein>
    <submittedName>
        <fullName evidence="1">Uncharacterized protein</fullName>
    </submittedName>
</protein>
<organism evidence="1 2">
    <name type="scientific">Gluconacetobacter diazotrophicus (strain ATCC 49037 / DSM 5601 / CCUG 37298 / CIP 103539 / LMG 7603 / PAl5)</name>
    <dbReference type="NCBI Taxonomy" id="272568"/>
    <lineage>
        <taxon>Bacteria</taxon>
        <taxon>Pseudomonadati</taxon>
        <taxon>Pseudomonadota</taxon>
        <taxon>Alphaproteobacteria</taxon>
        <taxon>Acetobacterales</taxon>
        <taxon>Acetobacteraceae</taxon>
        <taxon>Gluconacetobacter</taxon>
    </lineage>
</organism>
<evidence type="ECO:0000313" key="2">
    <source>
        <dbReference type="Proteomes" id="UP000001176"/>
    </source>
</evidence>
<accession>A9HEG9</accession>
<name>A9HEG9_GLUDA</name>
<dbReference type="Proteomes" id="UP000001176">
    <property type="component" value="Chromosome"/>
</dbReference>
<gene>
    <name evidence="1" type="ordered locus">GDI1288</name>
</gene>
<sequence length="49" mass="5373">MPRKVASPEITSVVMSRFIVRGIVLCTATKASSDDYLRIPVDGQKKNGH</sequence>
<proteinExistence type="predicted"/>
<keyword evidence="2" id="KW-1185">Reference proteome</keyword>
<reference evidence="1 2" key="1">
    <citation type="journal article" date="2009" name="BMC Genomics">
        <title>Complete genome sequence of the sugarcane nitrogen-fixing endophyte Gluconacetobacter diazotrophicus Pal5.</title>
        <authorList>
            <person name="Bertalan M."/>
            <person name="Albano R."/>
            <person name="Padua V."/>
            <person name="Rouws L."/>
            <person name="Rojas C."/>
            <person name="Hemerly A."/>
            <person name="Teixeira K."/>
            <person name="Schwab S."/>
            <person name="Araujo J."/>
            <person name="Oliveira A."/>
            <person name="Franca L."/>
            <person name="Magalhaes V."/>
            <person name="Alqueres S."/>
            <person name="Cardoso A."/>
            <person name="Almeida W."/>
            <person name="Loureiro M.M."/>
            <person name="Nogueira E."/>
            <person name="Cidade D."/>
            <person name="Oliveira D."/>
            <person name="Simao T."/>
            <person name="Macedo J."/>
            <person name="Valadao A."/>
            <person name="Dreschsel M."/>
            <person name="Freitas F."/>
            <person name="Vidal M."/>
            <person name="Guedes H."/>
            <person name="Rodrigues E."/>
            <person name="Meneses C."/>
            <person name="Brioso P."/>
            <person name="Pozzer L."/>
            <person name="Figueiredo D."/>
            <person name="Montano H."/>
            <person name="Junior J."/>
            <person name="Filho G."/>
            <person name="Flores V."/>
            <person name="Ferreira B."/>
            <person name="Branco A."/>
            <person name="Gonzalez P."/>
            <person name="Guillobel H."/>
            <person name="Lemos M."/>
            <person name="Seibel L."/>
            <person name="Macedo J."/>
            <person name="Alves-Ferreira M."/>
            <person name="Sachetto-Martins G."/>
            <person name="Coelho A."/>
            <person name="Santos E."/>
            <person name="Amaral G."/>
            <person name="Neves A."/>
            <person name="Pacheco A.B."/>
            <person name="Carvalho D."/>
            <person name="Lery L."/>
            <person name="Bisch P."/>
            <person name="Rossle S.C."/>
            <person name="Urmenyi T."/>
            <person name="Kruger W.V."/>
            <person name="Martins O."/>
            <person name="Baldani J.I."/>
            <person name="Ferreira P.C."/>
        </authorList>
    </citation>
    <scope>NUCLEOTIDE SEQUENCE [LARGE SCALE GENOMIC DNA]</scope>
    <source>
        <strain evidence="2">ATCC 49037 / DSM 5601 / CCUG 37298 / CIP 103539 / LMG 7603 / PAl5</strain>
    </source>
</reference>
<dbReference type="AlphaFoldDB" id="A9HEG9"/>
<evidence type="ECO:0000313" key="1">
    <source>
        <dbReference type="EMBL" id="CAP55231.1"/>
    </source>
</evidence>